<organism evidence="1 2">
    <name type="scientific">Choristoneura fumiferana</name>
    <name type="common">Spruce budworm moth</name>
    <name type="synonym">Archips fumiferana</name>
    <dbReference type="NCBI Taxonomy" id="7141"/>
    <lineage>
        <taxon>Eukaryota</taxon>
        <taxon>Metazoa</taxon>
        <taxon>Ecdysozoa</taxon>
        <taxon>Arthropoda</taxon>
        <taxon>Hexapoda</taxon>
        <taxon>Insecta</taxon>
        <taxon>Pterygota</taxon>
        <taxon>Neoptera</taxon>
        <taxon>Endopterygota</taxon>
        <taxon>Lepidoptera</taxon>
        <taxon>Glossata</taxon>
        <taxon>Ditrysia</taxon>
        <taxon>Tortricoidea</taxon>
        <taxon>Tortricidae</taxon>
        <taxon>Tortricinae</taxon>
        <taxon>Choristoneura</taxon>
    </lineage>
</organism>
<proteinExistence type="predicted"/>
<dbReference type="Proteomes" id="UP001064048">
    <property type="component" value="Chromosome 28"/>
</dbReference>
<keyword evidence="2" id="KW-1185">Reference proteome</keyword>
<protein>
    <submittedName>
        <fullName evidence="1">Uncharacterized protein</fullName>
    </submittedName>
</protein>
<name>A0ACC0KA75_CHOFU</name>
<reference evidence="1 2" key="1">
    <citation type="journal article" date="2022" name="Genome Biol. Evol.">
        <title>The Spruce Budworm Genome: Reconstructing the Evolutionary History of Antifreeze Proteins.</title>
        <authorList>
            <person name="Beliveau C."/>
            <person name="Gagne P."/>
            <person name="Picq S."/>
            <person name="Vernygora O."/>
            <person name="Keeling C.I."/>
            <person name="Pinkney K."/>
            <person name="Doucet D."/>
            <person name="Wen F."/>
            <person name="Johnston J.S."/>
            <person name="Maaroufi H."/>
            <person name="Boyle B."/>
            <person name="Laroche J."/>
            <person name="Dewar K."/>
            <person name="Juretic N."/>
            <person name="Blackburn G."/>
            <person name="Nisole A."/>
            <person name="Brunet B."/>
            <person name="Brandao M."/>
            <person name="Lumley L."/>
            <person name="Duan J."/>
            <person name="Quan G."/>
            <person name="Lucarotti C.J."/>
            <person name="Roe A.D."/>
            <person name="Sperling F.A.H."/>
            <person name="Levesque R.C."/>
            <person name="Cusson M."/>
        </authorList>
    </citation>
    <scope>NUCLEOTIDE SEQUENCE [LARGE SCALE GENOMIC DNA]</scope>
    <source>
        <strain evidence="1">Glfc:IPQL:Cfum</strain>
    </source>
</reference>
<gene>
    <name evidence="1" type="ORF">MSG28_015302</name>
</gene>
<evidence type="ECO:0000313" key="2">
    <source>
        <dbReference type="Proteomes" id="UP001064048"/>
    </source>
</evidence>
<comment type="caution">
    <text evidence="1">The sequence shown here is derived from an EMBL/GenBank/DDBJ whole genome shotgun (WGS) entry which is preliminary data.</text>
</comment>
<dbReference type="EMBL" id="CM046128">
    <property type="protein sequence ID" value="KAI8433224.1"/>
    <property type="molecule type" value="Genomic_DNA"/>
</dbReference>
<evidence type="ECO:0000313" key="1">
    <source>
        <dbReference type="EMBL" id="KAI8433224.1"/>
    </source>
</evidence>
<accession>A0ACC0KA75</accession>
<sequence length="116" mass="13256">MKAWAVVLIFGYAEAIFQIVPEDIPMSLIAVYGFSPPIRLGRDHRVGFGFRFGNHADLQVMYEFGPQIRTKPLQPVKVRSAAYRVQRRRPLVELLLRAGLLQEAVYEDEDAADEPR</sequence>